<keyword evidence="2" id="KW-1003">Cell membrane</keyword>
<protein>
    <submittedName>
        <fullName evidence="9">Sodium:proton antiporter</fullName>
    </submittedName>
</protein>
<feature type="transmembrane region" description="Helical" evidence="6">
    <location>
        <begin position="432"/>
        <end position="458"/>
    </location>
</feature>
<feature type="transmembrane region" description="Helical" evidence="6">
    <location>
        <begin position="84"/>
        <end position="107"/>
    </location>
</feature>
<evidence type="ECO:0000256" key="6">
    <source>
        <dbReference type="SAM" id="Phobius"/>
    </source>
</evidence>
<name>A0A1U7LZK8_9FIRM</name>
<evidence type="ECO:0000256" key="2">
    <source>
        <dbReference type="ARBA" id="ARBA00022475"/>
    </source>
</evidence>
<accession>A0A1U7LZK8</accession>
<keyword evidence="4 6" id="KW-1133">Transmembrane helix</keyword>
<gene>
    <name evidence="9" type="ORF">BIV18_04450</name>
</gene>
<evidence type="ECO:0000256" key="1">
    <source>
        <dbReference type="ARBA" id="ARBA00004651"/>
    </source>
</evidence>
<dbReference type="Pfam" id="PF03553">
    <property type="entry name" value="Na_H_antiporter"/>
    <property type="match status" value="1"/>
</dbReference>
<dbReference type="Proteomes" id="UP000187166">
    <property type="component" value="Unassembled WGS sequence"/>
</dbReference>
<sequence>MLLFNPVVVSVLLLVVLCMFKLNVLLSLLVAGIVAGLTAGMPIWVFEQGTWQANILGSLPGFGTEGEGIINTIIGGMGSMAETALAYILIGMFAYAIGKSGLITILAQKISKIVGKNKFYLIFLIAFISIFSQNLLPVHISFIPILIPPLLGLMNKLKIDRRAVASALCFGLKAPYISIPAGFGLIFHKIIASNMTDAGMPTTVAETQKVMWIGGLSMLVGLIFVVFALYGKDREYKDVEIPGVVPLDAEVHMTPQAWGALVAALAMLIAQIITKSLPFSALVGIIFLLITRSIKWKEIDEMVNGGLDLMAFIAFVMLIAGGYANVLNTSGAVVHLVNDTAVLMEGASLVVSAIVLLAIGLVITMGIGTSFGTIPVVAAIYVPLAQQLGFSKSAIILLIGIAAALGDAGSPASDSTMGPTSGLNADGQHDHIWDTCVPTFIAFDVFLVIGGVIGAVVLS</sequence>
<comment type="subcellular location">
    <subcellularLocation>
        <location evidence="1">Cell membrane</location>
        <topology evidence="1">Multi-pass membrane protein</topology>
    </subcellularLocation>
</comment>
<feature type="transmembrane region" description="Helical" evidence="6">
    <location>
        <begin position="257"/>
        <end position="290"/>
    </location>
</feature>
<feature type="transmembrane region" description="Helical" evidence="6">
    <location>
        <begin position="210"/>
        <end position="230"/>
    </location>
</feature>
<dbReference type="EMBL" id="MJIH01000001">
    <property type="protein sequence ID" value="OLR64824.1"/>
    <property type="molecule type" value="Genomic_DNA"/>
</dbReference>
<evidence type="ECO:0000256" key="4">
    <source>
        <dbReference type="ARBA" id="ARBA00022989"/>
    </source>
</evidence>
<evidence type="ECO:0000259" key="7">
    <source>
        <dbReference type="Pfam" id="PF03553"/>
    </source>
</evidence>
<evidence type="ECO:0000313" key="10">
    <source>
        <dbReference type="Proteomes" id="UP000187166"/>
    </source>
</evidence>
<dbReference type="Pfam" id="PF13726">
    <property type="entry name" value="Na_H_antiport_2"/>
    <property type="match status" value="1"/>
</dbReference>
<dbReference type="PANTHER" id="PTHR37821">
    <property type="entry name" value="AMINO ACID TRANSPORTER YUIF-RELATED"/>
    <property type="match status" value="1"/>
</dbReference>
<keyword evidence="5 6" id="KW-0472">Membrane</keyword>
<keyword evidence="3 6" id="KW-0812">Transmembrane</keyword>
<dbReference type="AlphaFoldDB" id="A0A1U7LZK8"/>
<feature type="transmembrane region" description="Helical" evidence="6">
    <location>
        <begin position="119"/>
        <end position="143"/>
    </location>
</feature>
<dbReference type="STRING" id="1465756.BIV18_04450"/>
<evidence type="ECO:0000256" key="3">
    <source>
        <dbReference type="ARBA" id="ARBA00022692"/>
    </source>
</evidence>
<evidence type="ECO:0000256" key="5">
    <source>
        <dbReference type="ARBA" id="ARBA00023136"/>
    </source>
</evidence>
<feature type="domain" description="Putative Na+/H+ antiporter N-terminal" evidence="8">
    <location>
        <begin position="5"/>
        <end position="113"/>
    </location>
</feature>
<feature type="transmembrane region" description="Helical" evidence="6">
    <location>
        <begin position="394"/>
        <end position="412"/>
    </location>
</feature>
<dbReference type="InterPro" id="IPR032813">
    <property type="entry name" value="Na_H_antiport_N"/>
</dbReference>
<feature type="domain" description="Na+/H+ antiporter NhaC-like C-terminal" evidence="7">
    <location>
        <begin position="168"/>
        <end position="450"/>
    </location>
</feature>
<feature type="transmembrane region" description="Helical" evidence="6">
    <location>
        <begin position="7"/>
        <end position="37"/>
    </location>
</feature>
<keyword evidence="10" id="KW-1185">Reference proteome</keyword>
<evidence type="ECO:0000259" key="8">
    <source>
        <dbReference type="Pfam" id="PF13726"/>
    </source>
</evidence>
<feature type="transmembrane region" description="Helical" evidence="6">
    <location>
        <begin position="302"/>
        <end position="324"/>
    </location>
</feature>
<reference evidence="9 10" key="1">
    <citation type="journal article" date="2016" name="Appl. Environ. Microbiol.">
        <title>Function and Phylogeny of Bacterial Butyryl Coenzyme A:Acetate Transferases and Their Diversity in the Proximal Colon of Swine.</title>
        <authorList>
            <person name="Trachsel J."/>
            <person name="Bayles D.O."/>
            <person name="Looft T."/>
            <person name="Levine U.Y."/>
            <person name="Allen H.K."/>
        </authorList>
    </citation>
    <scope>NUCLEOTIDE SEQUENCE [LARGE SCALE GENOMIC DNA]</scope>
    <source>
        <strain evidence="9 10">35-6-1</strain>
    </source>
</reference>
<dbReference type="PRINTS" id="PR00173">
    <property type="entry name" value="EDTRNSPORT"/>
</dbReference>
<evidence type="ECO:0000313" key="9">
    <source>
        <dbReference type="EMBL" id="OLR64824.1"/>
    </source>
</evidence>
<comment type="caution">
    <text evidence="9">The sequence shown here is derived from an EMBL/GenBank/DDBJ whole genome shotgun (WGS) entry which is preliminary data.</text>
</comment>
<dbReference type="InterPro" id="IPR052576">
    <property type="entry name" value="AA_Transporter-Related"/>
</dbReference>
<organism evidence="9 10">
    <name type="scientific">Peptoniphilus porci</name>
    <dbReference type="NCBI Taxonomy" id="2652280"/>
    <lineage>
        <taxon>Bacteria</taxon>
        <taxon>Bacillati</taxon>
        <taxon>Bacillota</taxon>
        <taxon>Tissierellia</taxon>
        <taxon>Tissierellales</taxon>
        <taxon>Peptoniphilaceae</taxon>
        <taxon>Peptoniphilus</taxon>
    </lineage>
</organism>
<feature type="transmembrane region" description="Helical" evidence="6">
    <location>
        <begin position="349"/>
        <end position="382"/>
    </location>
</feature>
<proteinExistence type="predicted"/>
<dbReference type="GO" id="GO:0005886">
    <property type="term" value="C:plasma membrane"/>
    <property type="evidence" value="ECO:0007669"/>
    <property type="project" value="UniProtKB-SubCell"/>
</dbReference>
<feature type="transmembrane region" description="Helical" evidence="6">
    <location>
        <begin position="163"/>
        <end position="187"/>
    </location>
</feature>
<dbReference type="InterPro" id="IPR018461">
    <property type="entry name" value="Na/H_Antiport_NhaC-like_C"/>
</dbReference>
<dbReference type="PANTHER" id="PTHR37821:SF1">
    <property type="entry name" value="AMINO ACID TRANSPORTER YUIF-RELATED"/>
    <property type="match status" value="1"/>
</dbReference>